<evidence type="ECO:0000313" key="1">
    <source>
        <dbReference type="EMBL" id="KAL1488987.1"/>
    </source>
</evidence>
<name>A0ABD1E4W9_HYPHA</name>
<dbReference type="AlphaFoldDB" id="A0ABD1E4W9"/>
<dbReference type="EMBL" id="JBDJPC010000013">
    <property type="protein sequence ID" value="KAL1488987.1"/>
    <property type="molecule type" value="Genomic_DNA"/>
</dbReference>
<organism evidence="1 2">
    <name type="scientific">Hypothenemus hampei</name>
    <name type="common">Coffee berry borer</name>
    <dbReference type="NCBI Taxonomy" id="57062"/>
    <lineage>
        <taxon>Eukaryota</taxon>
        <taxon>Metazoa</taxon>
        <taxon>Ecdysozoa</taxon>
        <taxon>Arthropoda</taxon>
        <taxon>Hexapoda</taxon>
        <taxon>Insecta</taxon>
        <taxon>Pterygota</taxon>
        <taxon>Neoptera</taxon>
        <taxon>Endopterygota</taxon>
        <taxon>Coleoptera</taxon>
        <taxon>Polyphaga</taxon>
        <taxon>Cucujiformia</taxon>
        <taxon>Curculionidae</taxon>
        <taxon>Scolytinae</taxon>
        <taxon>Hypothenemus</taxon>
    </lineage>
</organism>
<accession>A0ABD1E4W9</accession>
<evidence type="ECO:0000313" key="2">
    <source>
        <dbReference type="Proteomes" id="UP001566132"/>
    </source>
</evidence>
<reference evidence="1 2" key="1">
    <citation type="submission" date="2024-05" db="EMBL/GenBank/DDBJ databases">
        <title>Genetic variation in Jamaican populations of the coffee berry borer (Hypothenemus hampei).</title>
        <authorList>
            <person name="Errbii M."/>
            <person name="Myrie A."/>
        </authorList>
    </citation>
    <scope>NUCLEOTIDE SEQUENCE [LARGE SCALE GENOMIC DNA]</scope>
    <source>
        <strain evidence="1">JA-Hopewell-2020-01-JO</strain>
        <tissue evidence="1">Whole body</tissue>
    </source>
</reference>
<sequence length="258" mass="30120">MEVYDKNNLINSQSILKALKNPILKLNFSFLSYILDISPKLHLLYSRISCLFKTILKNFLKQQQYLENRPRYSEVEFLLNSYKTLKDIYYGANCKLIIGTHAAIEKTDLDAFKIKCLEFYFELSKQIMSRFQFPKLVTNLEKLNSEWRLLPDMVEVKMKSNKSLIEFWTYIFNLKDGLNNIIFPNLSVFIKGLLCLSHSSATAFNISTCDSLLHTKSLLKDRLVCYNFQSSQSLLTKNLNTDKHPSNNENETCEEITF</sequence>
<dbReference type="Proteomes" id="UP001566132">
    <property type="component" value="Unassembled WGS sequence"/>
</dbReference>
<comment type="caution">
    <text evidence="1">The sequence shown here is derived from an EMBL/GenBank/DDBJ whole genome shotgun (WGS) entry which is preliminary data.</text>
</comment>
<keyword evidence="2" id="KW-1185">Reference proteome</keyword>
<gene>
    <name evidence="1" type="ORF">ABEB36_014766</name>
</gene>
<proteinExistence type="predicted"/>
<protein>
    <submittedName>
        <fullName evidence="1">Uncharacterized protein</fullName>
    </submittedName>
</protein>